<evidence type="ECO:0000256" key="1">
    <source>
        <dbReference type="SAM" id="Coils"/>
    </source>
</evidence>
<accession>A0A7I8XB88</accession>
<proteinExistence type="predicted"/>
<protein>
    <submittedName>
        <fullName evidence="3">(pine wood nematode) hypothetical protein</fullName>
    </submittedName>
</protein>
<dbReference type="EMBL" id="CAJFCV020000001">
    <property type="protein sequence ID" value="CAG9083831.1"/>
    <property type="molecule type" value="Genomic_DNA"/>
</dbReference>
<feature type="region of interest" description="Disordered" evidence="2">
    <location>
        <begin position="1"/>
        <end position="45"/>
    </location>
</feature>
<dbReference type="EMBL" id="CAJFDI010000001">
    <property type="protein sequence ID" value="CAD5209087.1"/>
    <property type="molecule type" value="Genomic_DNA"/>
</dbReference>
<dbReference type="Proteomes" id="UP000659654">
    <property type="component" value="Unassembled WGS sequence"/>
</dbReference>
<dbReference type="AlphaFoldDB" id="A0A7I8XB88"/>
<gene>
    <name evidence="3" type="ORF">BXYJ_LOCUS1267</name>
</gene>
<feature type="compositionally biased region" description="Basic and acidic residues" evidence="2">
    <location>
        <begin position="1"/>
        <end position="12"/>
    </location>
</feature>
<feature type="compositionally biased region" description="Polar residues" evidence="2">
    <location>
        <begin position="215"/>
        <end position="224"/>
    </location>
</feature>
<name>A0A7I8XB88_BURXY</name>
<evidence type="ECO:0000313" key="3">
    <source>
        <dbReference type="EMBL" id="CAD5209087.1"/>
    </source>
</evidence>
<comment type="caution">
    <text evidence="3">The sequence shown here is derived from an EMBL/GenBank/DDBJ whole genome shotgun (WGS) entry which is preliminary data.</text>
</comment>
<evidence type="ECO:0000256" key="2">
    <source>
        <dbReference type="SAM" id="MobiDB-lite"/>
    </source>
</evidence>
<keyword evidence="4" id="KW-1185">Reference proteome</keyword>
<feature type="compositionally biased region" description="Basic and acidic residues" evidence="2">
    <location>
        <begin position="26"/>
        <end position="45"/>
    </location>
</feature>
<sequence>MEPDPSRCDAKTDSPPIDVGPENDQMETRKNGLEKAREKLDQKKQMRIKIAESRRKIVLNVMDESMEPGPSRYDPNIDLPSMEVSLENDQMETRKNGLEKAREKLDQKRQMKIKLAESRRKIVLNVMDESMEPGPSRYDPNIDLPSMEVSSENGLTAMWCCVRHPSGRYEEEIWKFDNSKRALVNRLLHHFAGTDGETRREGVSKAGSEEADDVQNISSRSMLK</sequence>
<evidence type="ECO:0000313" key="4">
    <source>
        <dbReference type="Proteomes" id="UP000659654"/>
    </source>
</evidence>
<dbReference type="Proteomes" id="UP000582659">
    <property type="component" value="Unassembled WGS sequence"/>
</dbReference>
<reference evidence="3" key="1">
    <citation type="submission" date="2020-09" db="EMBL/GenBank/DDBJ databases">
        <authorList>
            <person name="Kikuchi T."/>
        </authorList>
    </citation>
    <scope>NUCLEOTIDE SEQUENCE</scope>
    <source>
        <strain evidence="3">Ka4C1</strain>
    </source>
</reference>
<feature type="coiled-coil region" evidence="1">
    <location>
        <begin position="88"/>
        <end position="121"/>
    </location>
</feature>
<keyword evidence="1" id="KW-0175">Coiled coil</keyword>
<feature type="region of interest" description="Disordered" evidence="2">
    <location>
        <begin position="195"/>
        <end position="224"/>
    </location>
</feature>
<organism evidence="3 4">
    <name type="scientific">Bursaphelenchus xylophilus</name>
    <name type="common">Pinewood nematode worm</name>
    <name type="synonym">Aphelenchoides xylophilus</name>
    <dbReference type="NCBI Taxonomy" id="6326"/>
    <lineage>
        <taxon>Eukaryota</taxon>
        <taxon>Metazoa</taxon>
        <taxon>Ecdysozoa</taxon>
        <taxon>Nematoda</taxon>
        <taxon>Chromadorea</taxon>
        <taxon>Rhabditida</taxon>
        <taxon>Tylenchina</taxon>
        <taxon>Tylenchomorpha</taxon>
        <taxon>Aphelenchoidea</taxon>
        <taxon>Aphelenchoididae</taxon>
        <taxon>Bursaphelenchus</taxon>
    </lineage>
</organism>